<dbReference type="Pfam" id="PF01149">
    <property type="entry name" value="Fapy_DNA_glyco"/>
    <property type="match status" value="1"/>
</dbReference>
<reference evidence="18 19" key="1">
    <citation type="journal article" date="2014" name="Genome Biol. Evol.">
        <title>Acetic acid bacteria genomes reveal functional traits for adaptation to life in insect guts.</title>
        <authorList>
            <person name="Chouaia B."/>
            <person name="Gaiarsa S."/>
            <person name="Crotti E."/>
            <person name="Comandatore F."/>
            <person name="Degli Esposti M."/>
            <person name="Ricci I."/>
            <person name="Alma A."/>
            <person name="Favia G."/>
            <person name="Bandi C."/>
            <person name="Daffonchio D."/>
        </authorList>
    </citation>
    <scope>NUCLEOTIDE SEQUENCE [LARGE SCALE GENOMIC DNA]</scope>
    <source>
        <strain evidence="18 19">SF2.1</strain>
    </source>
</reference>
<dbReference type="InterPro" id="IPR020629">
    <property type="entry name" value="FPG_Glyclase"/>
</dbReference>
<comment type="function">
    <text evidence="15">Involved in base excision repair of DNA damaged by oxidation or by mutagenic agents. Acts as DNA glycosylase that recognizes and removes damaged bases. Has a preference for oxidized purines, such as 7,8-dihydro-8-oxoguanine (8-oxoG). Has AP (apurinic/apyrimidinic) lyase activity and introduces nicks in the DNA strand. Cleaves the DNA backbone by beta-delta elimination to generate a single-strand break at the site of the removed base with both 3'- and 5'-phosphates.</text>
</comment>
<dbReference type="InterPro" id="IPR010979">
    <property type="entry name" value="Ribosomal_uS13-like_H2TH"/>
</dbReference>
<dbReference type="SMART" id="SM01232">
    <property type="entry name" value="H2TH"/>
    <property type="match status" value="1"/>
</dbReference>
<dbReference type="GO" id="GO:0003684">
    <property type="term" value="F:damaged DNA binding"/>
    <property type="evidence" value="ECO:0007669"/>
    <property type="project" value="InterPro"/>
</dbReference>
<evidence type="ECO:0000256" key="9">
    <source>
        <dbReference type="ARBA" id="ARBA00023125"/>
    </source>
</evidence>
<dbReference type="InterPro" id="IPR000214">
    <property type="entry name" value="Znf_DNA_glyclase/AP_lyase"/>
</dbReference>
<dbReference type="HAMAP" id="MF_00103">
    <property type="entry name" value="Fapy_DNA_glycosyl"/>
    <property type="match status" value="1"/>
</dbReference>
<evidence type="ECO:0000313" key="18">
    <source>
        <dbReference type="EMBL" id="CDG39401.1"/>
    </source>
</evidence>
<keyword evidence="11 15" id="KW-0456">Lyase</keyword>
<comment type="subunit">
    <text evidence="3 15">Monomer.</text>
</comment>
<evidence type="ECO:0000256" key="1">
    <source>
        <dbReference type="ARBA" id="ARBA00001668"/>
    </source>
</evidence>
<dbReference type="AlphaFoldDB" id="A0A060QJI1"/>
<keyword evidence="9 15" id="KW-0238">DNA-binding</keyword>
<dbReference type="Gene3D" id="1.10.8.50">
    <property type="match status" value="1"/>
</dbReference>
<evidence type="ECO:0000256" key="15">
    <source>
        <dbReference type="HAMAP-Rule" id="MF_00103"/>
    </source>
</evidence>
<dbReference type="InterPro" id="IPR035937">
    <property type="entry name" value="FPG_N"/>
</dbReference>
<dbReference type="InterPro" id="IPR012319">
    <property type="entry name" value="FPG_cat"/>
</dbReference>
<sequence length="294" mass="32498">MSAPKMPELPEVETILNGLRSALAGRRIISTEVRHDLRWPVPDDLSIRADGKKIRDATRLGKYMLIALMRGPTILIHLGMSGRIRITPGSAKGRAYQPQRHEHVTLRLDNGTHIGLVDPRRFGCFLLADAGRERGHPLLRQLGADPLQPGFDAAYLHEKLHRKRAPIKTALLDQHVVAGLGNIYVCEILYRAGIHPERLASSLDETQIARIAEIIPAVLREAIDAGGSTLRDYVDAEGKKGAFQDLHQVYGREGEPCPECPGFPACGGIRRLVQAGRSSFYCPRRQLPLSLEDA</sequence>
<evidence type="ECO:0000313" key="19">
    <source>
        <dbReference type="Proteomes" id="UP000027583"/>
    </source>
</evidence>
<feature type="binding site" evidence="15">
    <location>
        <position position="101"/>
    </location>
    <ligand>
        <name>DNA</name>
        <dbReference type="ChEBI" id="CHEBI:16991"/>
    </ligand>
</feature>
<dbReference type="PANTHER" id="PTHR22993">
    <property type="entry name" value="FORMAMIDOPYRIMIDINE-DNA GLYCOSYLASE"/>
    <property type="match status" value="1"/>
</dbReference>
<protein>
    <recommendedName>
        <fullName evidence="15">Formamidopyrimidine-DNA glycosylase</fullName>
        <shortName evidence="15">Fapy-DNA glycosylase</shortName>
        <ecNumber evidence="15">3.2.2.23</ecNumber>
    </recommendedName>
    <alternativeName>
        <fullName evidence="15">DNA-(apurinic or apyrimidinic site) lyase MutM</fullName>
        <shortName evidence="15">AP lyase MutM</shortName>
        <ecNumber evidence="15">4.2.99.18</ecNumber>
    </alternativeName>
</protein>
<feature type="binding site" evidence="15">
    <location>
        <position position="163"/>
    </location>
    <ligand>
        <name>DNA</name>
        <dbReference type="ChEBI" id="CHEBI:16991"/>
    </ligand>
</feature>
<dbReference type="FunFam" id="1.10.8.50:FF:000003">
    <property type="entry name" value="Formamidopyrimidine-DNA glycosylase"/>
    <property type="match status" value="1"/>
</dbReference>
<dbReference type="GO" id="GO:0140078">
    <property type="term" value="F:class I DNA-(apurinic or apyrimidinic site) endonuclease activity"/>
    <property type="evidence" value="ECO:0007669"/>
    <property type="project" value="UniProtKB-EC"/>
</dbReference>
<evidence type="ECO:0000256" key="14">
    <source>
        <dbReference type="ARBA" id="ARBA00044632"/>
    </source>
</evidence>
<comment type="catalytic activity">
    <reaction evidence="14 15">
        <text>2'-deoxyribonucleotide-(2'-deoxyribose 5'-phosphate)-2'-deoxyribonucleotide-DNA = a 3'-end 2'-deoxyribonucleotide-(2,3-dehydro-2,3-deoxyribose 5'-phosphate)-DNA + a 5'-end 5'-phospho-2'-deoxyribonucleoside-DNA + H(+)</text>
        <dbReference type="Rhea" id="RHEA:66592"/>
        <dbReference type="Rhea" id="RHEA-COMP:13180"/>
        <dbReference type="Rhea" id="RHEA-COMP:16897"/>
        <dbReference type="Rhea" id="RHEA-COMP:17067"/>
        <dbReference type="ChEBI" id="CHEBI:15378"/>
        <dbReference type="ChEBI" id="CHEBI:136412"/>
        <dbReference type="ChEBI" id="CHEBI:157695"/>
        <dbReference type="ChEBI" id="CHEBI:167181"/>
        <dbReference type="EC" id="4.2.99.18"/>
    </reaction>
</comment>
<evidence type="ECO:0000256" key="5">
    <source>
        <dbReference type="ARBA" id="ARBA00022763"/>
    </source>
</evidence>
<evidence type="ECO:0000256" key="13">
    <source>
        <dbReference type="ARBA" id="ARBA00023295"/>
    </source>
</evidence>
<evidence type="ECO:0000256" key="7">
    <source>
        <dbReference type="ARBA" id="ARBA00022801"/>
    </source>
</evidence>
<dbReference type="PROSITE" id="PS51068">
    <property type="entry name" value="FPG_CAT"/>
    <property type="match status" value="1"/>
</dbReference>
<dbReference type="PANTHER" id="PTHR22993:SF9">
    <property type="entry name" value="FORMAMIDOPYRIMIDINE-DNA GLYCOSYLASE"/>
    <property type="match status" value="1"/>
</dbReference>
<dbReference type="CDD" id="cd08966">
    <property type="entry name" value="EcFpg-like_N"/>
    <property type="match status" value="1"/>
</dbReference>
<dbReference type="NCBIfam" id="TIGR00577">
    <property type="entry name" value="fpg"/>
    <property type="match status" value="1"/>
</dbReference>
<dbReference type="GO" id="GO:0008270">
    <property type="term" value="F:zinc ion binding"/>
    <property type="evidence" value="ECO:0007669"/>
    <property type="project" value="UniProtKB-UniRule"/>
</dbReference>
<evidence type="ECO:0000256" key="3">
    <source>
        <dbReference type="ARBA" id="ARBA00011245"/>
    </source>
</evidence>
<evidence type="ECO:0000256" key="8">
    <source>
        <dbReference type="ARBA" id="ARBA00022833"/>
    </source>
</evidence>
<dbReference type="SUPFAM" id="SSF46946">
    <property type="entry name" value="S13-like H2TH domain"/>
    <property type="match status" value="1"/>
</dbReference>
<comment type="similarity">
    <text evidence="2 15">Belongs to the FPG family.</text>
</comment>
<dbReference type="InterPro" id="IPR015886">
    <property type="entry name" value="H2TH_FPG"/>
</dbReference>
<keyword evidence="5 15" id="KW-0227">DNA damage</keyword>
<dbReference type="EMBL" id="CBLX010000009">
    <property type="protein sequence ID" value="CDG39401.1"/>
    <property type="molecule type" value="Genomic_DNA"/>
</dbReference>
<evidence type="ECO:0000259" key="17">
    <source>
        <dbReference type="PROSITE" id="PS51068"/>
    </source>
</evidence>
<dbReference type="PROSITE" id="PS51066">
    <property type="entry name" value="ZF_FPG_2"/>
    <property type="match status" value="1"/>
</dbReference>
<dbReference type="Proteomes" id="UP000027583">
    <property type="component" value="Unassembled WGS sequence"/>
</dbReference>
<accession>A0A060QJI1</accession>
<dbReference type="Gene3D" id="3.20.190.10">
    <property type="entry name" value="MutM-like, N-terminal"/>
    <property type="match status" value="1"/>
</dbReference>
<comment type="cofactor">
    <cofactor evidence="15">
        <name>Zn(2+)</name>
        <dbReference type="ChEBI" id="CHEBI:29105"/>
    </cofactor>
    <text evidence="15">Binds 1 zinc ion per subunit.</text>
</comment>
<feature type="active site" description="Proton donor" evidence="15">
    <location>
        <position position="8"/>
    </location>
</feature>
<dbReference type="SUPFAM" id="SSF57716">
    <property type="entry name" value="Glucocorticoid receptor-like (DNA-binding domain)"/>
    <property type="match status" value="1"/>
</dbReference>
<evidence type="ECO:0000256" key="12">
    <source>
        <dbReference type="ARBA" id="ARBA00023268"/>
    </source>
</evidence>
<feature type="active site" description="Proton donor; for delta-elimination activity" evidence="15">
    <location>
        <position position="277"/>
    </location>
</feature>
<keyword evidence="12 15" id="KW-0511">Multifunctional enzyme</keyword>
<evidence type="ECO:0000256" key="10">
    <source>
        <dbReference type="ARBA" id="ARBA00023204"/>
    </source>
</evidence>
<dbReference type="EC" id="3.2.2.23" evidence="15"/>
<organism evidence="18 19">
    <name type="scientific">Asaia bogorensis</name>
    <dbReference type="NCBI Taxonomy" id="91915"/>
    <lineage>
        <taxon>Bacteria</taxon>
        <taxon>Pseudomonadati</taxon>
        <taxon>Pseudomonadota</taxon>
        <taxon>Alphaproteobacteria</taxon>
        <taxon>Acetobacterales</taxon>
        <taxon>Acetobacteraceae</taxon>
        <taxon>Asaia</taxon>
    </lineage>
</organism>
<evidence type="ECO:0000256" key="4">
    <source>
        <dbReference type="ARBA" id="ARBA00022723"/>
    </source>
</evidence>
<dbReference type="Pfam" id="PF06831">
    <property type="entry name" value="H2TH"/>
    <property type="match status" value="1"/>
</dbReference>
<dbReference type="SMART" id="SM00898">
    <property type="entry name" value="Fapy_DNA_glyco"/>
    <property type="match status" value="1"/>
</dbReference>
<dbReference type="eggNOG" id="COG0266">
    <property type="taxonomic scope" value="Bacteria"/>
</dbReference>
<keyword evidence="10 15" id="KW-0234">DNA repair</keyword>
<evidence type="ECO:0000256" key="2">
    <source>
        <dbReference type="ARBA" id="ARBA00009409"/>
    </source>
</evidence>
<feature type="active site" description="Proton donor; for beta-elimination activity" evidence="15">
    <location>
        <position position="62"/>
    </location>
</feature>
<keyword evidence="8 15" id="KW-0862">Zinc</keyword>
<feature type="domain" description="FPG-type" evidence="16">
    <location>
        <begin position="248"/>
        <end position="287"/>
    </location>
</feature>
<comment type="caution">
    <text evidence="18">The sequence shown here is derived from an EMBL/GenBank/DDBJ whole genome shotgun (WGS) entry which is preliminary data.</text>
</comment>
<dbReference type="EC" id="4.2.99.18" evidence="15"/>
<feature type="domain" description="Formamidopyrimidine-DNA glycosylase catalytic" evidence="17">
    <location>
        <begin position="7"/>
        <end position="123"/>
    </location>
</feature>
<evidence type="ECO:0000256" key="6">
    <source>
        <dbReference type="ARBA" id="ARBA00022771"/>
    </source>
</evidence>
<keyword evidence="7 15" id="KW-0378">Hydrolase</keyword>
<gene>
    <name evidence="15" type="primary">mutM</name>
    <name evidence="15" type="synonym">fpg</name>
    <name evidence="18" type="ORF">ASAP_1356</name>
</gene>
<dbReference type="GO" id="GO:0006284">
    <property type="term" value="P:base-excision repair"/>
    <property type="evidence" value="ECO:0007669"/>
    <property type="project" value="InterPro"/>
</dbReference>
<keyword evidence="6 15" id="KW-0863">Zinc-finger</keyword>
<reference evidence="18 19" key="2">
    <citation type="journal article" date="2014" name="PLoS ONE">
        <title>Evolution of mitochondria reconstructed from the energy metabolism of living bacteria.</title>
        <authorList>
            <person name="Degli Esposti M."/>
            <person name="Chouaia B."/>
            <person name="Comandatore F."/>
            <person name="Crotti E."/>
            <person name="Sassera D."/>
            <person name="Lievens P.M."/>
            <person name="Daffonchio D."/>
            <person name="Bandi C."/>
        </authorList>
    </citation>
    <scope>NUCLEOTIDE SEQUENCE [LARGE SCALE GENOMIC DNA]</scope>
    <source>
        <strain evidence="18 19">SF2.1</strain>
    </source>
</reference>
<feature type="active site" description="Schiff-base intermediate with DNA" evidence="15">
    <location>
        <position position="7"/>
    </location>
</feature>
<evidence type="ECO:0000256" key="11">
    <source>
        <dbReference type="ARBA" id="ARBA00023239"/>
    </source>
</evidence>
<keyword evidence="4 15" id="KW-0479">Metal-binding</keyword>
<dbReference type="GO" id="GO:0034039">
    <property type="term" value="F:8-oxo-7,8-dihydroguanine DNA N-glycosylase activity"/>
    <property type="evidence" value="ECO:0007669"/>
    <property type="project" value="TreeGrafter"/>
</dbReference>
<keyword evidence="13 15" id="KW-0326">Glycosidase</keyword>
<evidence type="ECO:0000259" key="16">
    <source>
        <dbReference type="PROSITE" id="PS51066"/>
    </source>
</evidence>
<comment type="catalytic activity">
    <reaction evidence="1 15">
        <text>Hydrolysis of DNA containing ring-opened 7-methylguanine residues, releasing 2,6-diamino-4-hydroxy-5-(N-methyl)formamidopyrimidine.</text>
        <dbReference type="EC" id="3.2.2.23"/>
    </reaction>
</comment>
<feature type="binding site" evidence="15">
    <location>
        <position position="120"/>
    </location>
    <ligand>
        <name>DNA</name>
        <dbReference type="ChEBI" id="CHEBI:16991"/>
    </ligand>
</feature>
<dbReference type="NCBIfam" id="NF002211">
    <property type="entry name" value="PRK01103.1"/>
    <property type="match status" value="1"/>
</dbReference>
<proteinExistence type="inferred from homology"/>
<dbReference type="SUPFAM" id="SSF81624">
    <property type="entry name" value="N-terminal domain of MutM-like DNA repair proteins"/>
    <property type="match status" value="1"/>
</dbReference>
<name>A0A060QJI1_9PROT</name>